<proteinExistence type="predicted"/>
<sequence>MNIAEDYSRRNEITLYYAAVATDRLSDKGNVIYSEYIFQTEQEAIESGLEYSIATWEDINMFADCGYTYSGVIICTPQGRFVFHEIYMNEEEIEWNIPSKCVYRAYGSSERFSENVEDHLFWNKGCALIGIIEESGGFRAEIMNVGGEVIIIDG</sequence>
<reference evidence="1 2" key="1">
    <citation type="submission" date="2017-06" db="EMBL/GenBank/DDBJ databases">
        <title>Complete genome sequence of Paenibacillus donghaensis KCTC 13049T isolated from East Sea sediment, South Korea.</title>
        <authorList>
            <person name="Jung B.K."/>
            <person name="Hong S.-J."/>
            <person name="Shin J.-H."/>
        </authorList>
    </citation>
    <scope>NUCLEOTIDE SEQUENCE [LARGE SCALE GENOMIC DNA]</scope>
    <source>
        <strain evidence="1 2">KCTC 13049</strain>
    </source>
</reference>
<dbReference type="EMBL" id="CP021780">
    <property type="protein sequence ID" value="ASA22719.1"/>
    <property type="molecule type" value="Genomic_DNA"/>
</dbReference>
<dbReference type="KEGG" id="pdh:B9T62_19120"/>
<evidence type="ECO:0000313" key="1">
    <source>
        <dbReference type="EMBL" id="ASA22719.1"/>
    </source>
</evidence>
<dbReference type="Proteomes" id="UP000249890">
    <property type="component" value="Chromosome"/>
</dbReference>
<gene>
    <name evidence="1" type="ORF">B9T62_19120</name>
</gene>
<accession>A0A2Z2KK49</accession>
<organism evidence="1 2">
    <name type="scientific">Paenibacillus donghaensis</name>
    <dbReference type="NCBI Taxonomy" id="414771"/>
    <lineage>
        <taxon>Bacteria</taxon>
        <taxon>Bacillati</taxon>
        <taxon>Bacillota</taxon>
        <taxon>Bacilli</taxon>
        <taxon>Bacillales</taxon>
        <taxon>Paenibacillaceae</taxon>
        <taxon>Paenibacillus</taxon>
    </lineage>
</organism>
<keyword evidence="2" id="KW-1185">Reference proteome</keyword>
<name>A0A2Z2KK49_9BACL</name>
<evidence type="ECO:0000313" key="2">
    <source>
        <dbReference type="Proteomes" id="UP000249890"/>
    </source>
</evidence>
<dbReference type="RefSeq" id="WP_087916717.1">
    <property type="nucleotide sequence ID" value="NZ_CP021780.1"/>
</dbReference>
<dbReference type="AlphaFoldDB" id="A0A2Z2KK49"/>
<dbReference type="OrthoDB" id="2622924at2"/>
<protein>
    <submittedName>
        <fullName evidence="1">Uncharacterized protein</fullName>
    </submittedName>
</protein>